<accession>A0A2N5SFD0</accession>
<evidence type="ECO:0000256" key="1">
    <source>
        <dbReference type="SAM" id="MobiDB-lite"/>
    </source>
</evidence>
<dbReference type="EMBL" id="PGCJ01000999">
    <property type="protein sequence ID" value="PLW11960.1"/>
    <property type="molecule type" value="Genomic_DNA"/>
</dbReference>
<feature type="region of interest" description="Disordered" evidence="1">
    <location>
        <begin position="1"/>
        <end position="29"/>
    </location>
</feature>
<organism evidence="2 4">
    <name type="scientific">Puccinia coronata f. sp. avenae</name>
    <dbReference type="NCBI Taxonomy" id="200324"/>
    <lineage>
        <taxon>Eukaryota</taxon>
        <taxon>Fungi</taxon>
        <taxon>Dikarya</taxon>
        <taxon>Basidiomycota</taxon>
        <taxon>Pucciniomycotina</taxon>
        <taxon>Pucciniomycetes</taxon>
        <taxon>Pucciniales</taxon>
        <taxon>Pucciniaceae</taxon>
        <taxon>Puccinia</taxon>
    </lineage>
</organism>
<name>A0A2N5SFD0_9BASI</name>
<sequence length="122" mass="13585">MTISQDHQNTASSSKGTRMANRADDLNMPLNSAQLASKQSDFNSIIKSRSLTEKQLNKAGNRKDQLAKEQVELLHQILSKILEVHNSLMTLHGSPIFPTEQTLISKLSKPLSKDKADFAREV</sequence>
<dbReference type="AlphaFoldDB" id="A0A2N5SFD0"/>
<evidence type="ECO:0000313" key="4">
    <source>
        <dbReference type="Proteomes" id="UP000235388"/>
    </source>
</evidence>
<reference evidence="2 4" key="1">
    <citation type="submission" date="2017-11" db="EMBL/GenBank/DDBJ databases">
        <title>De novo assembly and phasing of dikaryotic genomes from two isolates of Puccinia coronata f. sp. avenae, the causal agent of oat crown rust.</title>
        <authorList>
            <person name="Miller M.E."/>
            <person name="Zhang Y."/>
            <person name="Omidvar V."/>
            <person name="Sperschneider J."/>
            <person name="Schwessinger B."/>
            <person name="Raley C."/>
            <person name="Palmer J.M."/>
            <person name="Garnica D."/>
            <person name="Upadhyaya N."/>
            <person name="Rathjen J."/>
            <person name="Taylor J.M."/>
            <person name="Park R.F."/>
            <person name="Dodds P.N."/>
            <person name="Hirsch C.D."/>
            <person name="Kianian S.F."/>
            <person name="Figueroa M."/>
        </authorList>
    </citation>
    <scope>NUCLEOTIDE SEQUENCE [LARGE SCALE GENOMIC DNA]</scope>
    <source>
        <strain evidence="2">12NC29</strain>
    </source>
</reference>
<comment type="caution">
    <text evidence="2">The sequence shown here is derived from an EMBL/GenBank/DDBJ whole genome shotgun (WGS) entry which is preliminary data.</text>
</comment>
<feature type="compositionally biased region" description="Polar residues" evidence="1">
    <location>
        <begin position="1"/>
        <end position="16"/>
    </location>
</feature>
<gene>
    <name evidence="3" type="ORF">PCANC_23757</name>
    <name evidence="2" type="ORF">PCANC_24244</name>
</gene>
<dbReference type="EMBL" id="PGCJ01000268">
    <property type="protein sequence ID" value="PLW34887.1"/>
    <property type="molecule type" value="Genomic_DNA"/>
</dbReference>
<protein>
    <submittedName>
        <fullName evidence="2">Uncharacterized protein</fullName>
    </submittedName>
</protein>
<dbReference type="Proteomes" id="UP000235388">
    <property type="component" value="Unassembled WGS sequence"/>
</dbReference>
<proteinExistence type="predicted"/>
<evidence type="ECO:0000313" key="2">
    <source>
        <dbReference type="EMBL" id="PLW11960.1"/>
    </source>
</evidence>
<keyword evidence="4" id="KW-1185">Reference proteome</keyword>
<evidence type="ECO:0000313" key="3">
    <source>
        <dbReference type="EMBL" id="PLW34887.1"/>
    </source>
</evidence>